<evidence type="ECO:0000313" key="1">
    <source>
        <dbReference type="EMBL" id="PMP93647.1"/>
    </source>
</evidence>
<dbReference type="AlphaFoldDB" id="A0A2N7Q6E0"/>
<proteinExistence type="predicted"/>
<organism evidence="1 2">
    <name type="scientific">Thermodesulfobacterium geofontis</name>
    <dbReference type="NCBI Taxonomy" id="1295609"/>
    <lineage>
        <taxon>Bacteria</taxon>
        <taxon>Pseudomonadati</taxon>
        <taxon>Thermodesulfobacteriota</taxon>
        <taxon>Thermodesulfobacteria</taxon>
        <taxon>Thermodesulfobacteriales</taxon>
        <taxon>Thermodesulfobacteriaceae</taxon>
        <taxon>Thermodesulfobacterium</taxon>
    </lineage>
</organism>
<evidence type="ECO:0000313" key="2">
    <source>
        <dbReference type="Proteomes" id="UP000235619"/>
    </source>
</evidence>
<reference evidence="1 2" key="1">
    <citation type="submission" date="2018-01" db="EMBL/GenBank/DDBJ databases">
        <title>Metagenomic assembled genomes from two thermal pools in the Uzon Caldera, Kamchatka, Russia.</title>
        <authorList>
            <person name="Wilkins L."/>
            <person name="Ettinger C."/>
        </authorList>
    </citation>
    <scope>NUCLEOTIDE SEQUENCE [LARGE SCALE GENOMIC DNA]</scope>
    <source>
        <strain evidence="1">ARK-04</strain>
    </source>
</reference>
<accession>A0A2N7Q6E0</accession>
<sequence length="65" mass="7625">MGVQTDRELPGEADLEIIFSIRHLRKVGEDNTIRYQGRIYQVLLSNSIREFGEKFLKKEENDISK</sequence>
<name>A0A2N7Q6E0_9BACT</name>
<comment type="caution">
    <text evidence="1">The sequence shown here is derived from an EMBL/GenBank/DDBJ whole genome shotgun (WGS) entry which is preliminary data.</text>
</comment>
<dbReference type="EMBL" id="PNJD01000455">
    <property type="protein sequence ID" value="PMP93647.1"/>
    <property type="molecule type" value="Genomic_DNA"/>
</dbReference>
<protein>
    <submittedName>
        <fullName evidence="1">Uncharacterized protein</fullName>
    </submittedName>
</protein>
<dbReference type="Proteomes" id="UP000235619">
    <property type="component" value="Unassembled WGS sequence"/>
</dbReference>
<gene>
    <name evidence="1" type="ORF">C0169_07505</name>
</gene>